<accession>G9YH00</accession>
<dbReference type="GO" id="GO:0046872">
    <property type="term" value="F:metal ion binding"/>
    <property type="evidence" value="ECO:0007669"/>
    <property type="project" value="UniProtKB-KW"/>
</dbReference>
<feature type="signal peptide" evidence="6">
    <location>
        <begin position="1"/>
        <end position="27"/>
    </location>
</feature>
<dbReference type="HOGENOM" id="CLU_016838_1_1_9"/>
<keyword evidence="4 6" id="KW-0732">Signal</keyword>
<dbReference type="PANTHER" id="PTHR42953:SF1">
    <property type="entry name" value="METAL-BINDING PROTEIN HI_0362-RELATED"/>
    <property type="match status" value="1"/>
</dbReference>
<dbReference type="GO" id="GO:0007155">
    <property type="term" value="P:cell adhesion"/>
    <property type="evidence" value="ECO:0007669"/>
    <property type="project" value="InterPro"/>
</dbReference>
<dbReference type="Pfam" id="PF01297">
    <property type="entry name" value="ZnuA"/>
    <property type="match status" value="1"/>
</dbReference>
<organism evidence="7 8">
    <name type="scientific">Anaeroglobus geminatus F0357</name>
    <dbReference type="NCBI Taxonomy" id="861450"/>
    <lineage>
        <taxon>Bacteria</taxon>
        <taxon>Bacillati</taxon>
        <taxon>Bacillota</taxon>
        <taxon>Negativicutes</taxon>
        <taxon>Veillonellales</taxon>
        <taxon>Veillonellaceae</taxon>
        <taxon>Anaeroglobus</taxon>
    </lineage>
</organism>
<dbReference type="STRING" id="861450.HMPREF0080_00925"/>
<evidence type="ECO:0000256" key="1">
    <source>
        <dbReference type="ARBA" id="ARBA00004196"/>
    </source>
</evidence>
<keyword evidence="2 5" id="KW-0813">Transport</keyword>
<evidence type="ECO:0000256" key="2">
    <source>
        <dbReference type="ARBA" id="ARBA00022448"/>
    </source>
</evidence>
<feature type="chain" id="PRO_5003528743" evidence="6">
    <location>
        <begin position="28"/>
        <end position="312"/>
    </location>
</feature>
<comment type="similarity">
    <text evidence="5">Belongs to the bacterial solute-binding protein 9 family.</text>
</comment>
<dbReference type="InterPro" id="IPR006127">
    <property type="entry name" value="ZnuA-like"/>
</dbReference>
<dbReference type="PRINTS" id="PR00690">
    <property type="entry name" value="ADHESNFAMILY"/>
</dbReference>
<comment type="caution">
    <text evidence="7">The sequence shown here is derived from an EMBL/GenBank/DDBJ whole genome shotgun (WGS) entry which is preliminary data.</text>
</comment>
<dbReference type="OrthoDB" id="9810636at2"/>
<comment type="subcellular location">
    <subcellularLocation>
        <location evidence="1">Cell envelope</location>
    </subcellularLocation>
</comment>
<dbReference type="PANTHER" id="PTHR42953">
    <property type="entry name" value="HIGH-AFFINITY ZINC UPTAKE SYSTEM PROTEIN ZNUA-RELATED"/>
    <property type="match status" value="1"/>
</dbReference>
<evidence type="ECO:0000256" key="4">
    <source>
        <dbReference type="ARBA" id="ARBA00022729"/>
    </source>
</evidence>
<dbReference type="GO" id="GO:0030313">
    <property type="term" value="C:cell envelope"/>
    <property type="evidence" value="ECO:0007669"/>
    <property type="project" value="UniProtKB-SubCell"/>
</dbReference>
<keyword evidence="8" id="KW-1185">Reference proteome</keyword>
<dbReference type="eggNOG" id="COG0803">
    <property type="taxonomic scope" value="Bacteria"/>
</dbReference>
<dbReference type="Proteomes" id="UP000005481">
    <property type="component" value="Unassembled WGS sequence"/>
</dbReference>
<dbReference type="InterPro" id="IPR050492">
    <property type="entry name" value="Bact_metal-bind_prot9"/>
</dbReference>
<dbReference type="InterPro" id="IPR006128">
    <property type="entry name" value="Lipoprotein_PsaA-like"/>
</dbReference>
<dbReference type="RefSeq" id="WP_006789906.1">
    <property type="nucleotide sequence ID" value="NZ_JH417580.1"/>
</dbReference>
<evidence type="ECO:0000313" key="7">
    <source>
        <dbReference type="EMBL" id="EHM41563.1"/>
    </source>
</evidence>
<sequence length="312" mass="34068">MNKRIFTVFLISCLSLLLLTACGGETASEKKAEKLRVVTTTTMLADLAVQIGGADVNVTGLMGPGVDPHLYQASAGDVQTLSDAELIICNGLHLEGKMGDVLKNMENRNIPVIYVSDSLEPERILTFESGGVSAQDPHIWFDVENWKKAAAAVEKGLAEKDPAHAAQYKERKENYLHQLEDANDYIRRRAAEIPDNSRILVTAHDAFQYFARAYGFQVRGLQGVSTASEAGTRDMTDLVQFIIDHKIKAVFVESSVPHKTIEAVQEACRANGWEVAVGGELYSDSLDSPDRPAGTYIGMVKANIDTIVDALK</sequence>
<dbReference type="SUPFAM" id="SSF53807">
    <property type="entry name" value="Helical backbone' metal receptor"/>
    <property type="match status" value="1"/>
</dbReference>
<dbReference type="AlphaFoldDB" id="G9YH00"/>
<evidence type="ECO:0000313" key="8">
    <source>
        <dbReference type="Proteomes" id="UP000005481"/>
    </source>
</evidence>
<gene>
    <name evidence="7" type="ORF">HMPREF0080_00925</name>
</gene>
<dbReference type="GO" id="GO:0030001">
    <property type="term" value="P:metal ion transport"/>
    <property type="evidence" value="ECO:0007669"/>
    <property type="project" value="InterPro"/>
</dbReference>
<dbReference type="PROSITE" id="PS51257">
    <property type="entry name" value="PROKAR_LIPOPROTEIN"/>
    <property type="match status" value="1"/>
</dbReference>
<protein>
    <submittedName>
        <fullName evidence="7">ABC transporter, substrate-binding protein</fullName>
    </submittedName>
</protein>
<evidence type="ECO:0000256" key="5">
    <source>
        <dbReference type="RuleBase" id="RU003512"/>
    </source>
</evidence>
<dbReference type="Gene3D" id="3.40.50.1980">
    <property type="entry name" value="Nitrogenase molybdenum iron protein domain"/>
    <property type="match status" value="2"/>
</dbReference>
<name>G9YH00_9FIRM</name>
<dbReference type="PRINTS" id="PR00691">
    <property type="entry name" value="ADHESINB"/>
</dbReference>
<proteinExistence type="inferred from homology"/>
<reference evidence="7 8" key="1">
    <citation type="submission" date="2011-08" db="EMBL/GenBank/DDBJ databases">
        <authorList>
            <person name="Weinstock G."/>
            <person name="Sodergren E."/>
            <person name="Clifton S."/>
            <person name="Fulton L."/>
            <person name="Fulton B."/>
            <person name="Courtney L."/>
            <person name="Fronick C."/>
            <person name="Harrison M."/>
            <person name="Strong C."/>
            <person name="Farmer C."/>
            <person name="Delahaunty K."/>
            <person name="Markovic C."/>
            <person name="Hall O."/>
            <person name="Minx P."/>
            <person name="Tomlinson C."/>
            <person name="Mitreva M."/>
            <person name="Hou S."/>
            <person name="Chen J."/>
            <person name="Wollam A."/>
            <person name="Pepin K.H."/>
            <person name="Johnson M."/>
            <person name="Bhonagiri V."/>
            <person name="Zhang X."/>
            <person name="Suruliraj S."/>
            <person name="Warren W."/>
            <person name="Chinwalla A."/>
            <person name="Mardis E.R."/>
            <person name="Wilson R.K."/>
        </authorList>
    </citation>
    <scope>NUCLEOTIDE SEQUENCE [LARGE SCALE GENOMIC DNA]</scope>
    <source>
        <strain evidence="7 8">F0357</strain>
    </source>
</reference>
<keyword evidence="3" id="KW-0479">Metal-binding</keyword>
<dbReference type="PATRIC" id="fig|861450.3.peg.869"/>
<dbReference type="InterPro" id="IPR006129">
    <property type="entry name" value="AdhesinB"/>
</dbReference>
<evidence type="ECO:0000256" key="3">
    <source>
        <dbReference type="ARBA" id="ARBA00022723"/>
    </source>
</evidence>
<evidence type="ECO:0000256" key="6">
    <source>
        <dbReference type="SAM" id="SignalP"/>
    </source>
</evidence>
<dbReference type="EMBL" id="AGCJ01000031">
    <property type="protein sequence ID" value="EHM41563.1"/>
    <property type="molecule type" value="Genomic_DNA"/>
</dbReference>